<name>A0AAF0UR04_SOLVR</name>
<dbReference type="AlphaFoldDB" id="A0AAF0UR04"/>
<dbReference type="PANTHER" id="PTHR46148:SF60">
    <property type="entry name" value="CHROMO DOMAIN-CONTAINING PROTEIN"/>
    <property type="match status" value="1"/>
</dbReference>
<dbReference type="EMBL" id="CP133621">
    <property type="protein sequence ID" value="WMV49866.1"/>
    <property type="molecule type" value="Genomic_DNA"/>
</dbReference>
<evidence type="ECO:0000313" key="3">
    <source>
        <dbReference type="Proteomes" id="UP001234989"/>
    </source>
</evidence>
<accession>A0AAF0UR04</accession>
<gene>
    <name evidence="2" type="ORF">MTR67_043251</name>
</gene>
<feature type="region of interest" description="Disordered" evidence="1">
    <location>
        <begin position="49"/>
        <end position="69"/>
    </location>
</feature>
<keyword evidence="3" id="KW-1185">Reference proteome</keyword>
<dbReference type="PANTHER" id="PTHR46148">
    <property type="entry name" value="CHROMO DOMAIN-CONTAINING PROTEIN"/>
    <property type="match status" value="1"/>
</dbReference>
<feature type="region of interest" description="Disordered" evidence="1">
    <location>
        <begin position="192"/>
        <end position="224"/>
    </location>
</feature>
<dbReference type="Proteomes" id="UP001234989">
    <property type="component" value="Chromosome 10"/>
</dbReference>
<evidence type="ECO:0000313" key="2">
    <source>
        <dbReference type="EMBL" id="WMV49866.1"/>
    </source>
</evidence>
<evidence type="ECO:0000256" key="1">
    <source>
        <dbReference type="SAM" id="MobiDB-lite"/>
    </source>
</evidence>
<organism evidence="2 3">
    <name type="scientific">Solanum verrucosum</name>
    <dbReference type="NCBI Taxonomy" id="315347"/>
    <lineage>
        <taxon>Eukaryota</taxon>
        <taxon>Viridiplantae</taxon>
        <taxon>Streptophyta</taxon>
        <taxon>Embryophyta</taxon>
        <taxon>Tracheophyta</taxon>
        <taxon>Spermatophyta</taxon>
        <taxon>Magnoliopsida</taxon>
        <taxon>eudicotyledons</taxon>
        <taxon>Gunneridae</taxon>
        <taxon>Pentapetalae</taxon>
        <taxon>asterids</taxon>
        <taxon>lamiids</taxon>
        <taxon>Solanales</taxon>
        <taxon>Solanaceae</taxon>
        <taxon>Solanoideae</taxon>
        <taxon>Solaneae</taxon>
        <taxon>Solanum</taxon>
    </lineage>
</organism>
<sequence>MLLQPEDHTRPFPLSPFTIFPPFGRHFSELRANFPANKFEVTSIPDELKALNPTTNTPVSHSHRESKLREENQINIANQRATTTIQSASSNLANNNSGEAQSFSFGFNVSPRMWVEVYPALQVCSTHGCRSKGTNELREIILGNWLGITKIPEQETMSTHYKSRTVGNTHSFNKGLQPQNLHQLVLHPPSFDRIRMGQRGNNNRAQSIAPGAPTGRPTQQDEASLIGPDSVHEAMEKVQLIIYRLKIGQSRQETYADVHRTDLEFEIDDWVFLKVSQMKGVMTFGKKDLPAKLELVYLVFHISLLKKCVGDPTSIVPLESVAVKDSLTYEEVPI</sequence>
<proteinExistence type="predicted"/>
<reference evidence="2" key="1">
    <citation type="submission" date="2023-08" db="EMBL/GenBank/DDBJ databases">
        <title>A de novo genome assembly of Solanum verrucosum Schlechtendal, a Mexican diploid species geographically isolated from the other diploid A-genome species in potato relatives.</title>
        <authorList>
            <person name="Hosaka K."/>
        </authorList>
    </citation>
    <scope>NUCLEOTIDE SEQUENCE</scope>
    <source>
        <tissue evidence="2">Young leaves</tissue>
    </source>
</reference>
<protein>
    <submittedName>
        <fullName evidence="2">Uncharacterized protein</fullName>
    </submittedName>
</protein>